<dbReference type="InterPro" id="IPR027417">
    <property type="entry name" value="P-loop_NTPase"/>
</dbReference>
<name>A0A9E9P280_9BURK</name>
<gene>
    <name evidence="1" type="ORF">NB640_10375</name>
</gene>
<evidence type="ECO:0000313" key="1">
    <source>
        <dbReference type="EMBL" id="WAW09627.1"/>
    </source>
</evidence>
<dbReference type="SUPFAM" id="SSF52540">
    <property type="entry name" value="P-loop containing nucleoside triphosphate hydrolases"/>
    <property type="match status" value="1"/>
</dbReference>
<dbReference type="KEGG" id="ovb:NB640_10375"/>
<accession>A0A9E9P280</accession>
<dbReference type="Proteomes" id="UP001156215">
    <property type="component" value="Chromosome"/>
</dbReference>
<organism evidence="1 2">
    <name type="scientific">Oxalobacter vibrioformis</name>
    <dbReference type="NCBI Taxonomy" id="933080"/>
    <lineage>
        <taxon>Bacteria</taxon>
        <taxon>Pseudomonadati</taxon>
        <taxon>Pseudomonadota</taxon>
        <taxon>Betaproteobacteria</taxon>
        <taxon>Burkholderiales</taxon>
        <taxon>Oxalobacteraceae</taxon>
        <taxon>Oxalobacter</taxon>
    </lineage>
</organism>
<dbReference type="AlphaFoldDB" id="A0A9E9P280"/>
<dbReference type="EMBL" id="CP098242">
    <property type="protein sequence ID" value="WAW09627.1"/>
    <property type="molecule type" value="Genomic_DNA"/>
</dbReference>
<sequence>MQRLCIDLQNCYGIKSLKKEFDFTRNKANVIYAQNGAMKSSLAKTFKDFSEGLLSADRIYTARVTSREILDENGNEIPAENIFVIEPYIPKYESNRISTLLVNQRLKAEYDEILKSIEKRKDELIKELRKDSGLKNKIEESISKDIARVEDKLYIALGRVEKEIHDESLTILSDVLYSKIFTPQIETFLQRKDVIEQLKKYTETYDQLLSKSTFFKKGIFNHYHASSIAEILKNHGFFKADHSLYLNKSTTKKEVLDENELENIIKEEKENILNDPALIKCFEEIGKQMDKNAALREFREYLLSKPEIIIELKNIDLFKENLWKAYLVKHKNLYEALMTEYNAGKARIDEITRQASLEATKWQEVLYIFNERFSVPFKVSIENQEDVILKNITPNIKFEFTEMDENTIPVPVDRDDLIDVLSNGEKRALYILNIIFEIEARKSANIKTLFVIDDVADSFDYKNKYAIVEYLHDILNEGDFYQLILTHNYDFYRTISSRLELNGTRYHAVKDENGIKLEQETMYQNPFNSWKTKFHDLNNSHNLIAMIPFVRNLAEFCGNSLVENKLTSLLHIKSDTDTITIKELLENFREILSDNLNCPNERLDSTVKQIIYEAAEKLILEPSEGIELDKKIALSIAIRLKTEEFLINKINDLNFINNINSNQTGKLIRKYKKLYMTNINEKNNMKIIERVNLMTPENIHINSFMYEPII</sequence>
<evidence type="ECO:0008006" key="3">
    <source>
        <dbReference type="Google" id="ProtNLM"/>
    </source>
</evidence>
<evidence type="ECO:0000313" key="2">
    <source>
        <dbReference type="Proteomes" id="UP001156215"/>
    </source>
</evidence>
<proteinExistence type="predicted"/>
<dbReference type="RefSeq" id="WP_269308630.1">
    <property type="nucleotide sequence ID" value="NZ_CP098242.1"/>
</dbReference>
<protein>
    <recommendedName>
        <fullName evidence="3">Protein CR006 P-loop domain-containing protein</fullName>
    </recommendedName>
</protein>
<keyword evidence="2" id="KW-1185">Reference proteome</keyword>
<reference evidence="1" key="1">
    <citation type="journal article" date="2022" name="Front. Microbiol.">
        <title>New perspectives on an old grouping: The genomic and phenotypic variability of Oxalobacter formigenes and the implications for calcium oxalate stone prevention.</title>
        <authorList>
            <person name="Chmiel J.A."/>
            <person name="Carr C."/>
            <person name="Stuivenberg G.A."/>
            <person name="Venema R."/>
            <person name="Chanyi R.M."/>
            <person name="Al K.F."/>
            <person name="Giguere D."/>
            <person name="Say H."/>
            <person name="Akouris P.P."/>
            <person name="Dominguez Romero S.A."/>
            <person name="Kwong A."/>
            <person name="Tai V."/>
            <person name="Koval S.F."/>
            <person name="Razvi H."/>
            <person name="Bjazevic J."/>
            <person name="Burton J.P."/>
        </authorList>
    </citation>
    <scope>NUCLEOTIDE SEQUENCE</scope>
    <source>
        <strain evidence="1">WoOx3</strain>
    </source>
</reference>
<dbReference type="Gene3D" id="3.40.50.300">
    <property type="entry name" value="P-loop containing nucleotide triphosphate hydrolases"/>
    <property type="match status" value="1"/>
</dbReference>